<evidence type="ECO:0000256" key="6">
    <source>
        <dbReference type="ARBA" id="ARBA00023239"/>
    </source>
</evidence>
<evidence type="ECO:0000256" key="4">
    <source>
        <dbReference type="ARBA" id="ARBA00013043"/>
    </source>
</evidence>
<gene>
    <name evidence="10" type="ORF">E6K76_01325</name>
</gene>
<dbReference type="InterPro" id="IPR043133">
    <property type="entry name" value="GTP-CH-I_C/QueF"/>
</dbReference>
<evidence type="ECO:0000259" key="9">
    <source>
        <dbReference type="SMART" id="SM00905"/>
    </source>
</evidence>
<dbReference type="EMBL" id="VBOW01000013">
    <property type="protein sequence ID" value="TMQ60667.1"/>
    <property type="molecule type" value="Genomic_DNA"/>
</dbReference>
<evidence type="ECO:0000256" key="3">
    <source>
        <dbReference type="ARBA" id="ARBA00005708"/>
    </source>
</evidence>
<comment type="pathway">
    <text evidence="2">Cofactor biosynthesis; tetrahydrofolate biosynthesis; 2-amino-4-hydroxy-6-hydroxymethyl-7,8-dihydropteridine diphosphate from 7,8-dihydroneopterin triphosphate: step 3/4.</text>
</comment>
<comment type="catalytic activity">
    <reaction evidence="1">
        <text>7,8-dihydroneopterin = 6-hydroxymethyl-7,8-dihydropterin + glycolaldehyde</text>
        <dbReference type="Rhea" id="RHEA:10540"/>
        <dbReference type="ChEBI" id="CHEBI:17001"/>
        <dbReference type="ChEBI" id="CHEBI:17071"/>
        <dbReference type="ChEBI" id="CHEBI:44841"/>
        <dbReference type="EC" id="4.1.2.25"/>
    </reaction>
</comment>
<evidence type="ECO:0000256" key="5">
    <source>
        <dbReference type="ARBA" id="ARBA00022909"/>
    </source>
</evidence>
<dbReference type="Gene3D" id="3.30.1130.10">
    <property type="match status" value="1"/>
</dbReference>
<dbReference type="PANTHER" id="PTHR42844:SF1">
    <property type="entry name" value="DIHYDRONEOPTERIN ALDOLASE 1-RELATED"/>
    <property type="match status" value="1"/>
</dbReference>
<feature type="domain" description="Dihydroneopterin aldolase/epimerase" evidence="9">
    <location>
        <begin position="43"/>
        <end position="155"/>
    </location>
</feature>
<reference evidence="10 11" key="1">
    <citation type="journal article" date="2019" name="Nat. Microbiol.">
        <title>Mediterranean grassland soil C-N compound turnover is dependent on rainfall and depth, and is mediated by genomically divergent microorganisms.</title>
        <authorList>
            <person name="Diamond S."/>
            <person name="Andeer P.F."/>
            <person name="Li Z."/>
            <person name="Crits-Christoph A."/>
            <person name="Burstein D."/>
            <person name="Anantharaman K."/>
            <person name="Lane K.R."/>
            <person name="Thomas B.C."/>
            <person name="Pan C."/>
            <person name="Northen T.R."/>
            <person name="Banfield J.F."/>
        </authorList>
    </citation>
    <scope>NUCLEOTIDE SEQUENCE [LARGE SCALE GENOMIC DNA]</scope>
    <source>
        <strain evidence="10">WS_6</strain>
    </source>
</reference>
<dbReference type="GO" id="GO:0004150">
    <property type="term" value="F:dihydroneopterin aldolase activity"/>
    <property type="evidence" value="ECO:0007669"/>
    <property type="project" value="UniProtKB-EC"/>
</dbReference>
<keyword evidence="6" id="KW-0456">Lyase</keyword>
<sequence length="158" mass="18083">MPSAARSRSSNRSRLGRRPMPRRPQSPASLAAKAPARELLDWLRLARIQAYGHLGVTQKERDLGQRIEADVELAYAPMPTRRPDVLDDAIDYEEVHRLVRSQIEMSRCRLLETLAEELALALIQEFDSPRVRVRVRKLHVPVDDFTTIPEVVVERARA</sequence>
<dbReference type="Pfam" id="PF02152">
    <property type="entry name" value="FolB"/>
    <property type="match status" value="1"/>
</dbReference>
<name>A0A538TAR2_UNCEI</name>
<keyword evidence="5" id="KW-0289">Folate biosynthesis</keyword>
<protein>
    <recommendedName>
        <fullName evidence="4">dihydroneopterin aldolase</fullName>
        <ecNumber evidence="4">4.1.2.25</ecNumber>
    </recommendedName>
    <alternativeName>
        <fullName evidence="7">7,8-dihydroneopterin aldolase</fullName>
    </alternativeName>
</protein>
<evidence type="ECO:0000256" key="1">
    <source>
        <dbReference type="ARBA" id="ARBA00001353"/>
    </source>
</evidence>
<comment type="similarity">
    <text evidence="3">Belongs to the DHNA family.</text>
</comment>
<evidence type="ECO:0000256" key="7">
    <source>
        <dbReference type="ARBA" id="ARBA00032903"/>
    </source>
</evidence>
<dbReference type="SUPFAM" id="SSF55620">
    <property type="entry name" value="Tetrahydrobiopterin biosynthesis enzymes-like"/>
    <property type="match status" value="1"/>
</dbReference>
<comment type="caution">
    <text evidence="10">The sequence shown here is derived from an EMBL/GenBank/DDBJ whole genome shotgun (WGS) entry which is preliminary data.</text>
</comment>
<dbReference type="InterPro" id="IPR006156">
    <property type="entry name" value="Dihydroneopterin_aldolase"/>
</dbReference>
<organism evidence="10 11">
    <name type="scientific">Eiseniibacteriota bacterium</name>
    <dbReference type="NCBI Taxonomy" id="2212470"/>
    <lineage>
        <taxon>Bacteria</taxon>
        <taxon>Candidatus Eiseniibacteriota</taxon>
    </lineage>
</organism>
<dbReference type="GO" id="GO:0046656">
    <property type="term" value="P:folic acid biosynthetic process"/>
    <property type="evidence" value="ECO:0007669"/>
    <property type="project" value="UniProtKB-KW"/>
</dbReference>
<feature type="compositionally biased region" description="Basic residues" evidence="8">
    <location>
        <begin position="9"/>
        <end position="21"/>
    </location>
</feature>
<dbReference type="Proteomes" id="UP000316852">
    <property type="component" value="Unassembled WGS sequence"/>
</dbReference>
<dbReference type="EC" id="4.1.2.25" evidence="4"/>
<dbReference type="NCBIfam" id="TIGR00526">
    <property type="entry name" value="folB_dom"/>
    <property type="match status" value="1"/>
</dbReference>
<evidence type="ECO:0000256" key="8">
    <source>
        <dbReference type="SAM" id="MobiDB-lite"/>
    </source>
</evidence>
<dbReference type="AlphaFoldDB" id="A0A538TAR2"/>
<feature type="region of interest" description="Disordered" evidence="8">
    <location>
        <begin position="1"/>
        <end position="32"/>
    </location>
</feature>
<dbReference type="InterPro" id="IPR006157">
    <property type="entry name" value="FolB_dom"/>
</dbReference>
<dbReference type="PANTHER" id="PTHR42844">
    <property type="entry name" value="DIHYDRONEOPTERIN ALDOLASE 1-RELATED"/>
    <property type="match status" value="1"/>
</dbReference>
<evidence type="ECO:0000313" key="10">
    <source>
        <dbReference type="EMBL" id="TMQ60667.1"/>
    </source>
</evidence>
<evidence type="ECO:0000256" key="2">
    <source>
        <dbReference type="ARBA" id="ARBA00005013"/>
    </source>
</evidence>
<accession>A0A538TAR2</accession>
<evidence type="ECO:0000313" key="11">
    <source>
        <dbReference type="Proteomes" id="UP000316852"/>
    </source>
</evidence>
<proteinExistence type="inferred from homology"/>
<dbReference type="SMART" id="SM00905">
    <property type="entry name" value="FolB"/>
    <property type="match status" value="1"/>
</dbReference>
<dbReference type="GO" id="GO:0005737">
    <property type="term" value="C:cytoplasm"/>
    <property type="evidence" value="ECO:0007669"/>
    <property type="project" value="TreeGrafter"/>
</dbReference>